<dbReference type="PANTHER" id="PTHR45749">
    <property type="match status" value="1"/>
</dbReference>
<dbReference type="STRING" id="2711.A0A067DJ70"/>
<name>A0A067DJ70_CITSI</name>
<proteinExistence type="predicted"/>
<dbReference type="AlphaFoldDB" id="A0A067DJ70"/>
<protein>
    <recommendedName>
        <fullName evidence="1">TTF-type domain-containing protein</fullName>
    </recommendedName>
</protein>
<keyword evidence="3" id="KW-1185">Reference proteome</keyword>
<evidence type="ECO:0000259" key="1">
    <source>
        <dbReference type="SMART" id="SM00597"/>
    </source>
</evidence>
<evidence type="ECO:0000313" key="2">
    <source>
        <dbReference type="EMBL" id="KDO39057.1"/>
    </source>
</evidence>
<sequence length="350" mass="40547">MSNNKSKPRKTLLSFFTKVNDGQSSNGTSSMCNIDVSSSPPKSQRVEFEKVDTLSTIDTPYLERDPGLRFSISTFLIDKREDYLSTKYGTQNRRFQFSWFLKFPWLEYSISKDKAFCFPCYIFHDKPSKNEAFVVDRVQNWKYVGCEKTCPFDQHERGRGSSHNDAMLKWSNLKDPSKHIDKRLNAQSSQQILENRLRFKTSIVAIKWLAKQACAFRGHDESLLATMNEKINKIREEVGDAKFCIIVDEALDESHKEQMAIILRYVDCDGFIREHFFEIVNNEICNVLSQYNLLVENLRGQGYDGASNMAGEWNGLQSLFLNDCPYAYYVHCFAHRIQLILVAVSKEVHE</sequence>
<dbReference type="PANTHER" id="PTHR45749:SF26">
    <property type="entry name" value="ZINC FINGER MYM-TYPE PROTEIN 1-LIKE"/>
    <property type="match status" value="1"/>
</dbReference>
<dbReference type="InterPro" id="IPR006580">
    <property type="entry name" value="Znf_TTF"/>
</dbReference>
<feature type="domain" description="TTF-type" evidence="1">
    <location>
        <begin position="91"/>
        <end position="182"/>
    </location>
</feature>
<feature type="non-terminal residue" evidence="2">
    <location>
        <position position="350"/>
    </location>
</feature>
<evidence type="ECO:0000313" key="3">
    <source>
        <dbReference type="Proteomes" id="UP000027120"/>
    </source>
</evidence>
<dbReference type="Proteomes" id="UP000027120">
    <property type="component" value="Unassembled WGS sequence"/>
</dbReference>
<dbReference type="EMBL" id="KK787036">
    <property type="protein sequence ID" value="KDO39057.1"/>
    <property type="molecule type" value="Genomic_DNA"/>
</dbReference>
<accession>A0A067DJ70</accession>
<reference evidence="2 3" key="1">
    <citation type="submission" date="2014-04" db="EMBL/GenBank/DDBJ databases">
        <authorList>
            <consortium name="International Citrus Genome Consortium"/>
            <person name="Gmitter F."/>
            <person name="Chen C."/>
            <person name="Farmerie W."/>
            <person name="Harkins T."/>
            <person name="Desany B."/>
            <person name="Mohiuddin M."/>
            <person name="Kodira C."/>
            <person name="Borodovsky M."/>
            <person name="Lomsadze A."/>
            <person name="Burns P."/>
            <person name="Jenkins J."/>
            <person name="Prochnik S."/>
            <person name="Shu S."/>
            <person name="Chapman J."/>
            <person name="Pitluck S."/>
            <person name="Schmutz J."/>
            <person name="Rokhsar D."/>
        </authorList>
    </citation>
    <scope>NUCLEOTIDE SEQUENCE</scope>
</reference>
<organism evidence="2 3">
    <name type="scientific">Citrus sinensis</name>
    <name type="common">Sweet orange</name>
    <name type="synonym">Citrus aurantium var. sinensis</name>
    <dbReference type="NCBI Taxonomy" id="2711"/>
    <lineage>
        <taxon>Eukaryota</taxon>
        <taxon>Viridiplantae</taxon>
        <taxon>Streptophyta</taxon>
        <taxon>Embryophyta</taxon>
        <taxon>Tracheophyta</taxon>
        <taxon>Spermatophyta</taxon>
        <taxon>Magnoliopsida</taxon>
        <taxon>eudicotyledons</taxon>
        <taxon>Gunneridae</taxon>
        <taxon>Pentapetalae</taxon>
        <taxon>rosids</taxon>
        <taxon>malvids</taxon>
        <taxon>Sapindales</taxon>
        <taxon>Rutaceae</taxon>
        <taxon>Aurantioideae</taxon>
        <taxon>Citrus</taxon>
    </lineage>
</organism>
<dbReference type="InterPro" id="IPR025398">
    <property type="entry name" value="DUF4371"/>
</dbReference>
<gene>
    <name evidence="2" type="ORF">CISIN_1g043240mg</name>
</gene>
<dbReference type="Pfam" id="PF14291">
    <property type="entry name" value="DUF4371"/>
    <property type="match status" value="1"/>
</dbReference>
<dbReference type="SMART" id="SM00597">
    <property type="entry name" value="ZnF_TTF"/>
    <property type="match status" value="1"/>
</dbReference>